<evidence type="ECO:0000256" key="4">
    <source>
        <dbReference type="RuleBase" id="RU004453"/>
    </source>
</evidence>
<keyword evidence="1 3" id="KW-0378">Hydrolase</keyword>
<feature type="transmembrane region" description="Helical" evidence="6">
    <location>
        <begin position="48"/>
        <end position="69"/>
    </location>
</feature>
<comment type="similarity">
    <text evidence="4">Belongs to the glycosyl hydrolase 18 family.</text>
</comment>
<dbReference type="VEuPathDB" id="FungiDB:SDRG_03023"/>
<dbReference type="Pfam" id="PF00704">
    <property type="entry name" value="Glyco_hydro_18"/>
    <property type="match status" value="1"/>
</dbReference>
<dbReference type="InParanoid" id="T0QND3"/>
<dbReference type="InterPro" id="IPR017853">
    <property type="entry name" value="GH"/>
</dbReference>
<evidence type="ECO:0000256" key="1">
    <source>
        <dbReference type="ARBA" id="ARBA00022801"/>
    </source>
</evidence>
<dbReference type="Gene3D" id="3.20.20.80">
    <property type="entry name" value="Glycosidases"/>
    <property type="match status" value="1"/>
</dbReference>
<dbReference type="InterPro" id="IPR001579">
    <property type="entry name" value="Glyco_hydro_18_chit_AS"/>
</dbReference>
<dbReference type="GO" id="GO:0008061">
    <property type="term" value="F:chitin binding"/>
    <property type="evidence" value="ECO:0007669"/>
    <property type="project" value="InterPro"/>
</dbReference>
<evidence type="ECO:0000313" key="9">
    <source>
        <dbReference type="Proteomes" id="UP000030762"/>
    </source>
</evidence>
<dbReference type="InterPro" id="IPR011583">
    <property type="entry name" value="Chitinase_II/V-like_cat"/>
</dbReference>
<evidence type="ECO:0000256" key="2">
    <source>
        <dbReference type="ARBA" id="ARBA00023295"/>
    </source>
</evidence>
<feature type="domain" description="GH18" evidence="7">
    <location>
        <begin position="137"/>
        <end position="431"/>
    </location>
</feature>
<feature type="region of interest" description="Disordered" evidence="5">
    <location>
        <begin position="78"/>
        <end position="118"/>
    </location>
</feature>
<evidence type="ECO:0000259" key="7">
    <source>
        <dbReference type="PROSITE" id="PS51910"/>
    </source>
</evidence>
<keyword evidence="6" id="KW-0472">Membrane</keyword>
<dbReference type="SMART" id="SM00636">
    <property type="entry name" value="Glyco_18"/>
    <property type="match status" value="1"/>
</dbReference>
<accession>T0QND3</accession>
<evidence type="ECO:0000313" key="8">
    <source>
        <dbReference type="EMBL" id="EQC39589.1"/>
    </source>
</evidence>
<dbReference type="PROSITE" id="PS01095">
    <property type="entry name" value="GH18_1"/>
    <property type="match status" value="1"/>
</dbReference>
<organism evidence="8 9">
    <name type="scientific">Saprolegnia diclina (strain VS20)</name>
    <dbReference type="NCBI Taxonomy" id="1156394"/>
    <lineage>
        <taxon>Eukaryota</taxon>
        <taxon>Sar</taxon>
        <taxon>Stramenopiles</taxon>
        <taxon>Oomycota</taxon>
        <taxon>Saprolegniomycetes</taxon>
        <taxon>Saprolegniales</taxon>
        <taxon>Saprolegniaceae</taxon>
        <taxon>Saprolegnia</taxon>
    </lineage>
</organism>
<evidence type="ECO:0000256" key="5">
    <source>
        <dbReference type="SAM" id="MobiDB-lite"/>
    </source>
</evidence>
<evidence type="ECO:0000256" key="6">
    <source>
        <dbReference type="SAM" id="Phobius"/>
    </source>
</evidence>
<dbReference type="PROSITE" id="PS51910">
    <property type="entry name" value="GH18_2"/>
    <property type="match status" value="1"/>
</dbReference>
<dbReference type="GO" id="GO:0004553">
    <property type="term" value="F:hydrolase activity, hydrolyzing O-glycosyl compounds"/>
    <property type="evidence" value="ECO:0007669"/>
    <property type="project" value="InterPro"/>
</dbReference>
<dbReference type="STRING" id="1156394.T0QND3"/>
<keyword evidence="9" id="KW-1185">Reference proteome</keyword>
<feature type="compositionally biased region" description="Polar residues" evidence="5">
    <location>
        <begin position="78"/>
        <end position="93"/>
    </location>
</feature>
<sequence length="431" mass="44475">MTTPRADFARLASPLHNTSGRATPLDDDDPAVLPPRESQLSALCLRRAALPVLAMAGLIVGILAAVGTFNPDNNQAVTTGSDALTAPTPSVTLAPTPKPTPSTKAASPSPTSADGSCPNRGTHLVGNSCVSCPAPKKTFGVFWESQVDCSSFASSSAAAYVTHIYWSFALIDAASGTVSSSFQGSDATLKACLAQTRAKCIKNYISIGGATMRQTFVALNSTAQIATFASTAAQVVQKFGFDGVDIDDESGNLLAAGDWKANVAPSVVAYLTALKTQLGSLPRAATEPAYQITWDEFPTSLNPDCNTPTGDFQRCFDPRIAGIVDHVNLMMYNAASSTDYDTYLTTTTPTLWTKTVNPMQIILGGCVGPVGTLGGCAFGAAPTSTQLSAYASQGAAQYGGAMLWTASADMTTNQGATLVAMGKAGGYTNSG</sequence>
<name>T0QND3_SAPDV</name>
<reference evidence="8 9" key="1">
    <citation type="submission" date="2012-04" db="EMBL/GenBank/DDBJ databases">
        <title>The Genome Sequence of Saprolegnia declina VS20.</title>
        <authorList>
            <consortium name="The Broad Institute Genome Sequencing Platform"/>
            <person name="Russ C."/>
            <person name="Nusbaum C."/>
            <person name="Tyler B."/>
            <person name="van West P."/>
            <person name="Dieguez-Uribeondo J."/>
            <person name="de Bruijn I."/>
            <person name="Tripathy S."/>
            <person name="Jiang R."/>
            <person name="Young S.K."/>
            <person name="Zeng Q."/>
            <person name="Gargeya S."/>
            <person name="Fitzgerald M."/>
            <person name="Haas B."/>
            <person name="Abouelleil A."/>
            <person name="Alvarado L."/>
            <person name="Arachchi H.M."/>
            <person name="Berlin A."/>
            <person name="Chapman S.B."/>
            <person name="Goldberg J."/>
            <person name="Griggs A."/>
            <person name="Gujja S."/>
            <person name="Hansen M."/>
            <person name="Howarth C."/>
            <person name="Imamovic A."/>
            <person name="Larimer J."/>
            <person name="McCowen C."/>
            <person name="Montmayeur A."/>
            <person name="Murphy C."/>
            <person name="Neiman D."/>
            <person name="Pearson M."/>
            <person name="Priest M."/>
            <person name="Roberts A."/>
            <person name="Saif S."/>
            <person name="Shea T."/>
            <person name="Sisk P."/>
            <person name="Sykes S."/>
            <person name="Wortman J."/>
            <person name="Nusbaum C."/>
            <person name="Birren B."/>
        </authorList>
    </citation>
    <scope>NUCLEOTIDE SEQUENCE [LARGE SCALE GENOMIC DNA]</scope>
    <source>
        <strain evidence="8 9">VS20</strain>
    </source>
</reference>
<dbReference type="GeneID" id="19943750"/>
<evidence type="ECO:0000256" key="3">
    <source>
        <dbReference type="RuleBase" id="RU000489"/>
    </source>
</evidence>
<keyword evidence="6" id="KW-0812">Transmembrane</keyword>
<protein>
    <recommendedName>
        <fullName evidence="7">GH18 domain-containing protein</fullName>
    </recommendedName>
</protein>
<gene>
    <name evidence="8" type="ORF">SDRG_03023</name>
</gene>
<dbReference type="SUPFAM" id="SSF51445">
    <property type="entry name" value="(Trans)glycosidases"/>
    <property type="match status" value="1"/>
</dbReference>
<dbReference type="GO" id="GO:0005975">
    <property type="term" value="P:carbohydrate metabolic process"/>
    <property type="evidence" value="ECO:0007669"/>
    <property type="project" value="InterPro"/>
</dbReference>
<feature type="region of interest" description="Disordered" evidence="5">
    <location>
        <begin position="1"/>
        <end position="33"/>
    </location>
</feature>
<keyword evidence="6" id="KW-1133">Transmembrane helix</keyword>
<dbReference type="InterPro" id="IPR001223">
    <property type="entry name" value="Glyco_hydro18_cat"/>
</dbReference>
<dbReference type="AlphaFoldDB" id="T0QND3"/>
<dbReference type="EMBL" id="JH767138">
    <property type="protein sequence ID" value="EQC39589.1"/>
    <property type="molecule type" value="Genomic_DNA"/>
</dbReference>
<dbReference type="Proteomes" id="UP000030762">
    <property type="component" value="Unassembled WGS sequence"/>
</dbReference>
<dbReference type="RefSeq" id="XP_008606861.1">
    <property type="nucleotide sequence ID" value="XM_008608639.1"/>
</dbReference>
<proteinExistence type="inferred from homology"/>
<keyword evidence="2 3" id="KW-0326">Glycosidase</keyword>
<feature type="compositionally biased region" description="Low complexity" evidence="5">
    <location>
        <begin position="101"/>
        <end position="113"/>
    </location>
</feature>
<dbReference type="OrthoDB" id="76388at2759"/>
<dbReference type="OMA" id="WTASADM"/>